<feature type="transmembrane region" description="Helical" evidence="2">
    <location>
        <begin position="244"/>
        <end position="265"/>
    </location>
</feature>
<dbReference type="PATRIC" id="fig|1514904.3.peg.1107"/>
<dbReference type="Proteomes" id="UP000038011">
    <property type="component" value="Unassembled WGS sequence"/>
</dbReference>
<organism evidence="4 5">
    <name type="scientific">Ahrensia marina</name>
    <dbReference type="NCBI Taxonomy" id="1514904"/>
    <lineage>
        <taxon>Bacteria</taxon>
        <taxon>Pseudomonadati</taxon>
        <taxon>Pseudomonadota</taxon>
        <taxon>Alphaproteobacteria</taxon>
        <taxon>Hyphomicrobiales</taxon>
        <taxon>Ahrensiaceae</taxon>
        <taxon>Ahrensia</taxon>
    </lineage>
</organism>
<comment type="caution">
    <text evidence="4">The sequence shown here is derived from an EMBL/GenBank/DDBJ whole genome shotgun (WGS) entry which is preliminary data.</text>
</comment>
<dbReference type="InterPro" id="IPR011853">
    <property type="entry name" value="TRAP_DctM-Dct_fused"/>
</dbReference>
<dbReference type="GO" id="GO:0022857">
    <property type="term" value="F:transmembrane transporter activity"/>
    <property type="evidence" value="ECO:0007669"/>
    <property type="project" value="UniProtKB-UniRule"/>
</dbReference>
<gene>
    <name evidence="4" type="ORF">SU32_11320</name>
</gene>
<keyword evidence="5" id="KW-1185">Reference proteome</keyword>
<sequence length="738" mass="78065">MSQANPTDIQEPIVNLQGRESWLTVENTDKSVLRYAVVGFAVLFALWHIATNIYLNEPGKWQNAIHFAGFAFLASVTLSPFGKYADRSWAIFADFAYGLLVASAALWVAGAENGVYERTLSVTGQSWQFTLMDWAAGFLLIFAALDLSRRVSGWVIPILIIISLSYILFLGGYLPGVFRAASLPVNDVLFRTMYNDEGMFGILADISSTNITLFMIFGGFLVASGASDFVIELSKVVAGRIRGGAAFVAVLSSALTGTISGSAIANTASTGVITIPLMKSNGFRPQFAAGVEASASTGGQLMPPIMGAGAFVMASYTSIPYATIVSVSIIPAFLYFLSVAFIVRIEAVKHQVGEGVDLVVNRAKLLSGGLAFILPLTVMIYLLMSGVTPSYAACWAIAALVVVSWFTSLAARIFGRANFEPVHMGPAKISEALLIGIRSSIMTGILLVSIGIMNNAIVTSGIGNGFSLMIAQWSGGSLVIAILLIGLASLVLGMGLPVTAAYIILAILTAPALAGILADSIIIDQLVQGIADPAKSAMFMLVDSPHAAKVATGMLHEEAVALMSAMPFELAITVRPLLVDPAMQATFLLTAHLIIFWLSQDSNVTPPVCLAAFTAAGIAGSKPMATGFESWKIAKGLYIVPLMFAYTPLISGSLLEILQIGFFALFGIYATNALIQRYAEGPLNPLLYGLIILGAVGSYWPLNWAANIAGAVLVIAAILLSKRRQEHLGSEAEQSVSS</sequence>
<feature type="transmembrane region" description="Helical" evidence="2">
    <location>
        <begin position="321"/>
        <end position="345"/>
    </location>
</feature>
<dbReference type="STRING" id="1514904.SU32_11320"/>
<feature type="transmembrane region" description="Helical" evidence="2">
    <location>
        <begin position="89"/>
        <end position="109"/>
    </location>
</feature>
<feature type="transmembrane region" description="Helical" evidence="2">
    <location>
        <begin position="682"/>
        <end position="698"/>
    </location>
</feature>
<evidence type="ECO:0000259" key="3">
    <source>
        <dbReference type="Pfam" id="PF06808"/>
    </source>
</evidence>
<feature type="transmembrane region" description="Helical" evidence="2">
    <location>
        <begin position="61"/>
        <end position="82"/>
    </location>
</feature>
<keyword evidence="1" id="KW-0813">Transport</keyword>
<feature type="transmembrane region" description="Helical" evidence="2">
    <location>
        <begin position="473"/>
        <end position="493"/>
    </location>
</feature>
<reference evidence="4 5" key="1">
    <citation type="submission" date="2015-01" db="EMBL/GenBank/DDBJ databases">
        <title>Ahrensia donghaiensis sp. nov., a novel dimethylsulphoniopropionate-cleavage bacterium isolated from seawater and emended descriptions of the genus Ahrensia and Ahrensia kielensis.</title>
        <authorList>
            <person name="Liu J."/>
        </authorList>
    </citation>
    <scope>NUCLEOTIDE SEQUENCE [LARGE SCALE GENOMIC DNA]</scope>
    <source>
        <strain evidence="4 5">LZD062</strain>
    </source>
</reference>
<evidence type="ECO:0000313" key="5">
    <source>
        <dbReference type="Proteomes" id="UP000038011"/>
    </source>
</evidence>
<keyword evidence="2" id="KW-0812">Transmembrane</keyword>
<keyword evidence="1" id="KW-1003">Cell membrane</keyword>
<keyword evidence="2" id="KW-1133">Transmembrane helix</keyword>
<dbReference type="EMBL" id="JXMU01000016">
    <property type="protein sequence ID" value="KPB00801.1"/>
    <property type="molecule type" value="Genomic_DNA"/>
</dbReference>
<keyword evidence="1" id="KW-0997">Cell inner membrane</keyword>
<dbReference type="Pfam" id="PF06808">
    <property type="entry name" value="DctM"/>
    <property type="match status" value="1"/>
</dbReference>
<feature type="transmembrane region" description="Helical" evidence="2">
    <location>
        <begin position="577"/>
        <end position="598"/>
    </location>
</feature>
<accession>A0A0N1J6D1</accession>
<feature type="transmembrane region" description="Helical" evidence="2">
    <location>
        <begin position="154"/>
        <end position="178"/>
    </location>
</feature>
<comment type="function">
    <text evidence="1">Part of the tripartite ATP-independent periplasmic (TRAP) transport system.</text>
</comment>
<dbReference type="PANTHER" id="PTHR43849:SF2">
    <property type="entry name" value="BLL3936 PROTEIN"/>
    <property type="match status" value="1"/>
</dbReference>
<evidence type="ECO:0000256" key="1">
    <source>
        <dbReference type="RuleBase" id="RU369079"/>
    </source>
</evidence>
<name>A0A0N1J6D1_9HYPH</name>
<feature type="transmembrane region" description="Helical" evidence="2">
    <location>
        <begin position="32"/>
        <end position="55"/>
    </location>
</feature>
<keyword evidence="2" id="KW-0472">Membrane</keyword>
<feature type="transmembrane region" description="Helical" evidence="2">
    <location>
        <begin position="129"/>
        <end position="147"/>
    </location>
</feature>
<evidence type="ECO:0000256" key="2">
    <source>
        <dbReference type="SAM" id="Phobius"/>
    </source>
</evidence>
<feature type="transmembrane region" description="Helical" evidence="2">
    <location>
        <begin position="432"/>
        <end position="453"/>
    </location>
</feature>
<feature type="transmembrane region" description="Helical" evidence="2">
    <location>
        <begin position="704"/>
        <end position="721"/>
    </location>
</feature>
<dbReference type="AlphaFoldDB" id="A0A0N1J6D1"/>
<feature type="transmembrane region" description="Helical" evidence="2">
    <location>
        <begin position="604"/>
        <end position="621"/>
    </location>
</feature>
<dbReference type="OrthoDB" id="9759894at2"/>
<dbReference type="InterPro" id="IPR010656">
    <property type="entry name" value="DctM"/>
</dbReference>
<feature type="domain" description="TRAP C4-dicarboxylate transport system permease DctM subunit" evidence="3">
    <location>
        <begin position="140"/>
        <end position="645"/>
    </location>
</feature>
<feature type="transmembrane region" description="Helical" evidence="2">
    <location>
        <begin position="500"/>
        <end position="527"/>
    </location>
</feature>
<dbReference type="RefSeq" id="WP_053999487.1">
    <property type="nucleotide sequence ID" value="NZ_JXMU01000016.1"/>
</dbReference>
<comment type="subcellular location">
    <subcellularLocation>
        <location evidence="1">Cell inner membrane</location>
        <topology evidence="1">Multi-pass membrane protein</topology>
    </subcellularLocation>
</comment>
<feature type="transmembrane region" description="Helical" evidence="2">
    <location>
        <begin position="365"/>
        <end position="384"/>
    </location>
</feature>
<feature type="transmembrane region" description="Helical" evidence="2">
    <location>
        <begin position="657"/>
        <end position="675"/>
    </location>
</feature>
<protein>
    <submittedName>
        <fullName evidence="4">C4-dicarboxylate ABC transporter permease</fullName>
    </submittedName>
</protein>
<evidence type="ECO:0000313" key="4">
    <source>
        <dbReference type="EMBL" id="KPB00801.1"/>
    </source>
</evidence>
<dbReference type="PANTHER" id="PTHR43849">
    <property type="entry name" value="BLL3936 PROTEIN"/>
    <property type="match status" value="1"/>
</dbReference>
<feature type="transmembrane region" description="Helical" evidence="2">
    <location>
        <begin position="198"/>
        <end position="223"/>
    </location>
</feature>
<dbReference type="GO" id="GO:0005886">
    <property type="term" value="C:plasma membrane"/>
    <property type="evidence" value="ECO:0007669"/>
    <property type="project" value="UniProtKB-SubCell"/>
</dbReference>
<proteinExistence type="predicted"/>
<dbReference type="NCBIfam" id="TIGR02123">
    <property type="entry name" value="TRAP_fused"/>
    <property type="match status" value="1"/>
</dbReference>
<feature type="transmembrane region" description="Helical" evidence="2">
    <location>
        <begin position="390"/>
        <end position="411"/>
    </location>
</feature>